<dbReference type="Pfam" id="PF13377">
    <property type="entry name" value="Peripla_BP_3"/>
    <property type="match status" value="1"/>
</dbReference>
<evidence type="ECO:0000256" key="3">
    <source>
        <dbReference type="ARBA" id="ARBA00023125"/>
    </source>
</evidence>
<dbReference type="SUPFAM" id="SSF53822">
    <property type="entry name" value="Periplasmic binding protein-like I"/>
    <property type="match status" value="1"/>
</dbReference>
<dbReference type="OrthoDB" id="9796186at2"/>
<dbReference type="InterPro" id="IPR028082">
    <property type="entry name" value="Peripla_BP_I"/>
</dbReference>
<feature type="domain" description="HTH lacI-type" evidence="5">
    <location>
        <begin position="13"/>
        <end position="67"/>
    </location>
</feature>
<proteinExistence type="predicted"/>
<keyword evidence="7" id="KW-1185">Reference proteome</keyword>
<evidence type="ECO:0000256" key="1">
    <source>
        <dbReference type="ARBA" id="ARBA00022491"/>
    </source>
</evidence>
<keyword evidence="4" id="KW-0804">Transcription</keyword>
<dbReference type="CDD" id="cd06291">
    <property type="entry name" value="PBP1_Qymf-like"/>
    <property type="match status" value="1"/>
</dbReference>
<accession>A0A1C7EF22</accession>
<keyword evidence="3" id="KW-0238">DNA-binding</keyword>
<dbReference type="Pfam" id="PF00356">
    <property type="entry name" value="LacI"/>
    <property type="match status" value="1"/>
</dbReference>
<dbReference type="KEGG" id="pdg:BCM40_00915"/>
<dbReference type="PROSITE" id="PS00356">
    <property type="entry name" value="HTH_LACI_1"/>
    <property type="match status" value="1"/>
</dbReference>
<dbReference type="Proteomes" id="UP000092495">
    <property type="component" value="Chromosome"/>
</dbReference>
<dbReference type="InterPro" id="IPR010982">
    <property type="entry name" value="Lambda_DNA-bd_dom_sf"/>
</dbReference>
<protein>
    <submittedName>
        <fullName evidence="6">LacI family transcriptional regulator</fullName>
    </submittedName>
</protein>
<dbReference type="InterPro" id="IPR046335">
    <property type="entry name" value="LacI/GalR-like_sensor"/>
</dbReference>
<evidence type="ECO:0000259" key="5">
    <source>
        <dbReference type="PROSITE" id="PS50932"/>
    </source>
</evidence>
<dbReference type="PROSITE" id="PS50932">
    <property type="entry name" value="HTH_LACI_2"/>
    <property type="match status" value="1"/>
</dbReference>
<dbReference type="GO" id="GO:0000976">
    <property type="term" value="F:transcription cis-regulatory region binding"/>
    <property type="evidence" value="ECO:0007669"/>
    <property type="project" value="TreeGrafter"/>
</dbReference>
<dbReference type="PRINTS" id="PR00036">
    <property type="entry name" value="HTHLACI"/>
</dbReference>
<evidence type="ECO:0000313" key="6">
    <source>
        <dbReference type="EMBL" id="ANU21982.1"/>
    </source>
</evidence>
<dbReference type="PANTHER" id="PTHR30146:SF95">
    <property type="entry name" value="RIBOSE OPERON REPRESSOR"/>
    <property type="match status" value="1"/>
</dbReference>
<dbReference type="PANTHER" id="PTHR30146">
    <property type="entry name" value="LACI-RELATED TRANSCRIPTIONAL REPRESSOR"/>
    <property type="match status" value="1"/>
</dbReference>
<dbReference type="Gene3D" id="1.10.260.40">
    <property type="entry name" value="lambda repressor-like DNA-binding domains"/>
    <property type="match status" value="1"/>
</dbReference>
<evidence type="ECO:0000256" key="4">
    <source>
        <dbReference type="ARBA" id="ARBA00023163"/>
    </source>
</evidence>
<dbReference type="GO" id="GO:0003700">
    <property type="term" value="F:DNA-binding transcription factor activity"/>
    <property type="evidence" value="ECO:0007669"/>
    <property type="project" value="TreeGrafter"/>
</dbReference>
<dbReference type="AlphaFoldDB" id="A0A1C7EF22"/>
<sequence length="328" mass="36855">MVSNPNESLNQKVKLDDVATEAGVSKTTVSRVLNNRGYISEKTRKKVHEAVELLNYHPNEIARSLFINKTFIIGLIFPTTSNPFYGQLIFHLENTCESLGYKVLLCNSQGREDKEKSYLEMLQRHQVDGIIAGSHNRGILEYDNPNLPLVGIDRYLSKNTPVVSGDNYDGGKKATQLLIDKGCKKIIHINGSPSLETPANLRREAYEDTMRENQYLPQSYIMGGNVIETIFDENLNMDGIFASDDLIASSVIKEAKKRNINIPGDLKVVGYDGSEVTRMLLPELTTIQQPVKEIAELAVELLLKQINGERESEMEWKLPVKLIESETT</sequence>
<evidence type="ECO:0000256" key="2">
    <source>
        <dbReference type="ARBA" id="ARBA00023015"/>
    </source>
</evidence>
<name>A0A1C7EF22_9BACL</name>
<dbReference type="SMART" id="SM00354">
    <property type="entry name" value="HTH_LACI"/>
    <property type="match status" value="1"/>
</dbReference>
<dbReference type="STRING" id="414778.BCM40_00915"/>
<evidence type="ECO:0000313" key="7">
    <source>
        <dbReference type="Proteomes" id="UP000092495"/>
    </source>
</evidence>
<keyword evidence="2" id="KW-0805">Transcription regulation</keyword>
<dbReference type="SUPFAM" id="SSF47413">
    <property type="entry name" value="lambda repressor-like DNA-binding domains"/>
    <property type="match status" value="1"/>
</dbReference>
<gene>
    <name evidence="6" type="ORF">BCM40_00915</name>
</gene>
<dbReference type="Gene3D" id="3.40.50.2300">
    <property type="match status" value="2"/>
</dbReference>
<keyword evidence="1" id="KW-0678">Repressor</keyword>
<reference evidence="6" key="1">
    <citation type="submission" date="2016-10" db="EMBL/GenBank/DDBJ databases">
        <authorList>
            <person name="See-Too W.S."/>
        </authorList>
    </citation>
    <scope>NUCLEOTIDE SEQUENCE</scope>
    <source>
        <strain evidence="6">DSM 22276</strain>
    </source>
</reference>
<dbReference type="InterPro" id="IPR000843">
    <property type="entry name" value="HTH_LacI"/>
</dbReference>
<dbReference type="CDD" id="cd01392">
    <property type="entry name" value="HTH_LacI"/>
    <property type="match status" value="1"/>
</dbReference>
<organism evidence="6 7">
    <name type="scientific">Planococcus donghaensis</name>
    <dbReference type="NCBI Taxonomy" id="414778"/>
    <lineage>
        <taxon>Bacteria</taxon>
        <taxon>Bacillati</taxon>
        <taxon>Bacillota</taxon>
        <taxon>Bacilli</taxon>
        <taxon>Bacillales</taxon>
        <taxon>Caryophanaceae</taxon>
        <taxon>Planococcus</taxon>
    </lineage>
</organism>
<dbReference type="EMBL" id="CP016543">
    <property type="protein sequence ID" value="ANU21982.1"/>
    <property type="molecule type" value="Genomic_DNA"/>
</dbReference>